<evidence type="ECO:0000313" key="1">
    <source>
        <dbReference type="EMBL" id="KAJ0081087.1"/>
    </source>
</evidence>
<gene>
    <name evidence="1" type="ORF">Patl1_11248</name>
</gene>
<comment type="caution">
    <text evidence="1">The sequence shown here is derived from an EMBL/GenBank/DDBJ whole genome shotgun (WGS) entry which is preliminary data.</text>
</comment>
<sequence>MTSQELNLEEGITSRFSRAVSRNFQRGTKSTIEIKGVGSIRELPQSCYHLLAEGLLYAKKTLDPRKPIGFWVSLISCVIAISVDPLFFYVPVLDTRVKCLGFDRKLRISAIVLYAFFGFFYMTYVNFLLPTSLIKNKAKPYLLRFSIIDFLVLFPIPLVLLTLVIEITKMRVEIFLFPISVFLFQYLLRVIRVSVLFTEAIKTSGILAEAKWTKAAFNLLLYLRGHASGQFVSIPPGEFYNSNML</sequence>
<proteinExistence type="predicted"/>
<reference evidence="2" key="1">
    <citation type="journal article" date="2023" name="G3 (Bethesda)">
        <title>Genome assembly and association tests identify interacting loci associated with vigor, precocity, and sex in interspecific pistachio rootstocks.</title>
        <authorList>
            <person name="Palmer W."/>
            <person name="Jacygrad E."/>
            <person name="Sagayaradj S."/>
            <person name="Cavanaugh K."/>
            <person name="Han R."/>
            <person name="Bertier L."/>
            <person name="Beede B."/>
            <person name="Kafkas S."/>
            <person name="Golino D."/>
            <person name="Preece J."/>
            <person name="Michelmore R."/>
        </authorList>
    </citation>
    <scope>NUCLEOTIDE SEQUENCE [LARGE SCALE GENOMIC DNA]</scope>
</reference>
<dbReference type="EMBL" id="CM047908">
    <property type="protein sequence ID" value="KAJ0081087.1"/>
    <property type="molecule type" value="Genomic_DNA"/>
</dbReference>
<keyword evidence="2" id="KW-1185">Reference proteome</keyword>
<organism evidence="1 2">
    <name type="scientific">Pistacia atlantica</name>
    <dbReference type="NCBI Taxonomy" id="434234"/>
    <lineage>
        <taxon>Eukaryota</taxon>
        <taxon>Viridiplantae</taxon>
        <taxon>Streptophyta</taxon>
        <taxon>Embryophyta</taxon>
        <taxon>Tracheophyta</taxon>
        <taxon>Spermatophyta</taxon>
        <taxon>Magnoliopsida</taxon>
        <taxon>eudicotyledons</taxon>
        <taxon>Gunneridae</taxon>
        <taxon>Pentapetalae</taxon>
        <taxon>rosids</taxon>
        <taxon>malvids</taxon>
        <taxon>Sapindales</taxon>
        <taxon>Anacardiaceae</taxon>
        <taxon>Pistacia</taxon>
    </lineage>
</organism>
<name>A0ACC1A2N7_9ROSI</name>
<dbReference type="Proteomes" id="UP001164250">
    <property type="component" value="Chromosome 12"/>
</dbReference>
<protein>
    <submittedName>
        <fullName evidence="1">Uncharacterized protein</fullName>
    </submittedName>
</protein>
<evidence type="ECO:0000313" key="2">
    <source>
        <dbReference type="Proteomes" id="UP001164250"/>
    </source>
</evidence>
<accession>A0ACC1A2N7</accession>